<evidence type="ECO:0008006" key="10">
    <source>
        <dbReference type="Google" id="ProtNLM"/>
    </source>
</evidence>
<dbReference type="AlphaFoldDB" id="A0AAV9JJU5"/>
<reference evidence="8 9" key="1">
    <citation type="submission" date="2021-11" db="EMBL/GenBank/DDBJ databases">
        <title>Black yeast isolated from Biological Soil Crust.</title>
        <authorList>
            <person name="Kurbessoian T."/>
        </authorList>
    </citation>
    <scope>NUCLEOTIDE SEQUENCE [LARGE SCALE GENOMIC DNA]</scope>
    <source>
        <strain evidence="8 9">CCFEE 5522</strain>
    </source>
</reference>
<dbReference type="Pfam" id="PF00067">
    <property type="entry name" value="p450"/>
    <property type="match status" value="1"/>
</dbReference>
<evidence type="ECO:0000256" key="4">
    <source>
        <dbReference type="ARBA" id="ARBA00023004"/>
    </source>
</evidence>
<keyword evidence="9" id="KW-1185">Reference proteome</keyword>
<dbReference type="PANTHER" id="PTHR46300:SF8">
    <property type="entry name" value="CYTOCHROME P450 2E1"/>
    <property type="match status" value="1"/>
</dbReference>
<feature type="chain" id="PRO_5043564055" description="Cytochrome P450" evidence="7">
    <location>
        <begin position="22"/>
        <end position="530"/>
    </location>
</feature>
<evidence type="ECO:0000256" key="5">
    <source>
        <dbReference type="PIRSR" id="PIRSR602401-1"/>
    </source>
</evidence>
<protein>
    <recommendedName>
        <fullName evidence="10">Cytochrome P450</fullName>
    </recommendedName>
</protein>
<dbReference type="PRINTS" id="PR00463">
    <property type="entry name" value="EP450I"/>
</dbReference>
<comment type="cofactor">
    <cofactor evidence="5">
        <name>heme</name>
        <dbReference type="ChEBI" id="CHEBI:30413"/>
    </cofactor>
</comment>
<dbReference type="SUPFAM" id="SSF48264">
    <property type="entry name" value="Cytochrome P450"/>
    <property type="match status" value="1"/>
</dbReference>
<keyword evidence="4 5" id="KW-0408">Iron</keyword>
<dbReference type="Gene3D" id="1.10.630.10">
    <property type="entry name" value="Cytochrome P450"/>
    <property type="match status" value="1"/>
</dbReference>
<keyword evidence="5 6" id="KW-0349">Heme</keyword>
<feature type="binding site" description="axial binding residue" evidence="5">
    <location>
        <position position="444"/>
    </location>
    <ligand>
        <name>heme</name>
        <dbReference type="ChEBI" id="CHEBI:30413"/>
    </ligand>
    <ligandPart>
        <name>Fe</name>
        <dbReference type="ChEBI" id="CHEBI:18248"/>
    </ligandPart>
</feature>
<dbReference type="InterPro" id="IPR050364">
    <property type="entry name" value="Cytochrome_P450_fung"/>
</dbReference>
<dbReference type="PANTHER" id="PTHR46300">
    <property type="entry name" value="P450, PUTATIVE (EUROFUNG)-RELATED-RELATED"/>
    <property type="match status" value="1"/>
</dbReference>
<evidence type="ECO:0000313" key="9">
    <source>
        <dbReference type="Proteomes" id="UP001324427"/>
    </source>
</evidence>
<dbReference type="GO" id="GO:0020037">
    <property type="term" value="F:heme binding"/>
    <property type="evidence" value="ECO:0007669"/>
    <property type="project" value="InterPro"/>
</dbReference>
<dbReference type="InterPro" id="IPR001128">
    <property type="entry name" value="Cyt_P450"/>
</dbReference>
<dbReference type="InterPro" id="IPR002401">
    <property type="entry name" value="Cyt_P450_E_grp-I"/>
</dbReference>
<evidence type="ECO:0000313" key="8">
    <source>
        <dbReference type="EMBL" id="KAK4545451.1"/>
    </source>
</evidence>
<dbReference type="GO" id="GO:0016705">
    <property type="term" value="F:oxidoreductase activity, acting on paired donors, with incorporation or reduction of molecular oxygen"/>
    <property type="evidence" value="ECO:0007669"/>
    <property type="project" value="InterPro"/>
</dbReference>
<keyword evidence="2 5" id="KW-0479">Metal-binding</keyword>
<evidence type="ECO:0000256" key="6">
    <source>
        <dbReference type="RuleBase" id="RU000461"/>
    </source>
</evidence>
<keyword evidence="3 6" id="KW-0560">Oxidoreductase</keyword>
<evidence type="ECO:0000256" key="3">
    <source>
        <dbReference type="ARBA" id="ARBA00023002"/>
    </source>
</evidence>
<proteinExistence type="inferred from homology"/>
<organism evidence="8 9">
    <name type="scientific">Oleoguttula mirabilis</name>
    <dbReference type="NCBI Taxonomy" id="1507867"/>
    <lineage>
        <taxon>Eukaryota</taxon>
        <taxon>Fungi</taxon>
        <taxon>Dikarya</taxon>
        <taxon>Ascomycota</taxon>
        <taxon>Pezizomycotina</taxon>
        <taxon>Dothideomycetes</taxon>
        <taxon>Dothideomycetidae</taxon>
        <taxon>Mycosphaerellales</taxon>
        <taxon>Teratosphaeriaceae</taxon>
        <taxon>Oleoguttula</taxon>
    </lineage>
</organism>
<dbReference type="PROSITE" id="PS00086">
    <property type="entry name" value="CYTOCHROME_P450"/>
    <property type="match status" value="1"/>
</dbReference>
<accession>A0AAV9JJU5</accession>
<dbReference type="GO" id="GO:0004497">
    <property type="term" value="F:monooxygenase activity"/>
    <property type="evidence" value="ECO:0007669"/>
    <property type="project" value="UniProtKB-KW"/>
</dbReference>
<dbReference type="CDD" id="cd11065">
    <property type="entry name" value="CYP64-like"/>
    <property type="match status" value="1"/>
</dbReference>
<dbReference type="EMBL" id="JAVFHQ010000019">
    <property type="protein sequence ID" value="KAK4545451.1"/>
    <property type="molecule type" value="Genomic_DNA"/>
</dbReference>
<gene>
    <name evidence="8" type="ORF">LTR36_002801</name>
</gene>
<evidence type="ECO:0000256" key="2">
    <source>
        <dbReference type="ARBA" id="ARBA00022723"/>
    </source>
</evidence>
<dbReference type="GO" id="GO:0005506">
    <property type="term" value="F:iron ion binding"/>
    <property type="evidence" value="ECO:0007669"/>
    <property type="project" value="InterPro"/>
</dbReference>
<evidence type="ECO:0000256" key="7">
    <source>
        <dbReference type="SAM" id="SignalP"/>
    </source>
</evidence>
<dbReference type="InterPro" id="IPR036396">
    <property type="entry name" value="Cyt_P450_sf"/>
</dbReference>
<name>A0AAV9JJU5_9PEZI</name>
<dbReference type="Proteomes" id="UP001324427">
    <property type="component" value="Unassembled WGS sequence"/>
</dbReference>
<keyword evidence="7" id="KW-0732">Signal</keyword>
<evidence type="ECO:0000256" key="1">
    <source>
        <dbReference type="ARBA" id="ARBA00010617"/>
    </source>
</evidence>
<feature type="signal peptide" evidence="7">
    <location>
        <begin position="1"/>
        <end position="21"/>
    </location>
</feature>
<comment type="similarity">
    <text evidence="1 6">Belongs to the cytochrome P450 family.</text>
</comment>
<comment type="caution">
    <text evidence="8">The sequence shown here is derived from an EMBL/GenBank/DDBJ whole genome shotgun (WGS) entry which is preliminary data.</text>
</comment>
<sequence>MAFSTSILAVFISLVALSVYSHLKSKQKVPQGAKLPPGPAGKPLIGNLLDIPPAHSWLRFKEWADQYGPLFRLSLAGREHYVVSTEKVANALLRERGNIYSSREQLPAAVKLLGDSLRPLFYPHDDTFRQSRRLMHRLCKEGAAITYQSTQILESTRLLYDLIRNPEDYEGWLMRYSSGLIFRVGFGKVMKDNDDPLLKRLFAENHQLERVASPGAYLVDTFPILMNLPDWLAPFKRELKALHVEEQDIFFGLHEDVRREVQQGTAPDCWQKTYIEHAEEYKLTTAHGAYVVGTLFEAGAGTTAAAMMSWLLCMALHPDELRKLQQQLDEVVGNDRLPTFDDLPNLPRVRAVAKETLRWRPVTAGGVPHLSEKDDVYDGMFIPAGTNVHANQWAIHREEALYPDPETFKPDRWLEPKYPTYREPLTQYPNLQNYSSFGFGRRICPGMHIAERSLNILVARIAWACDIKKKTGSDGKQVEVPLYDYVSGFNVQPKWFAFDLSARSEERWQVVKEAYEWEMEHDPLKDRRGW</sequence>
<dbReference type="PRINTS" id="PR00385">
    <property type="entry name" value="P450"/>
</dbReference>
<keyword evidence="6" id="KW-0503">Monooxygenase</keyword>
<dbReference type="InterPro" id="IPR017972">
    <property type="entry name" value="Cyt_P450_CS"/>
</dbReference>